<dbReference type="Proteomes" id="UP001501285">
    <property type="component" value="Unassembled WGS sequence"/>
</dbReference>
<gene>
    <name evidence="1" type="ORF">GCM10009740_07380</name>
</gene>
<evidence type="ECO:0000313" key="2">
    <source>
        <dbReference type="Proteomes" id="UP001501285"/>
    </source>
</evidence>
<proteinExistence type="predicted"/>
<name>A0ABN2TTP5_9MICO</name>
<keyword evidence="2" id="KW-1185">Reference proteome</keyword>
<organism evidence="1 2">
    <name type="scientific">Terrabacter terrae</name>
    <dbReference type="NCBI Taxonomy" id="318434"/>
    <lineage>
        <taxon>Bacteria</taxon>
        <taxon>Bacillati</taxon>
        <taxon>Actinomycetota</taxon>
        <taxon>Actinomycetes</taxon>
        <taxon>Micrococcales</taxon>
        <taxon>Intrasporangiaceae</taxon>
        <taxon>Terrabacter</taxon>
    </lineage>
</organism>
<reference evidence="1 2" key="1">
    <citation type="journal article" date="2019" name="Int. J. Syst. Evol. Microbiol.">
        <title>The Global Catalogue of Microorganisms (GCM) 10K type strain sequencing project: providing services to taxonomists for standard genome sequencing and annotation.</title>
        <authorList>
            <consortium name="The Broad Institute Genomics Platform"/>
            <consortium name="The Broad Institute Genome Sequencing Center for Infectious Disease"/>
            <person name="Wu L."/>
            <person name="Ma J."/>
        </authorList>
    </citation>
    <scope>NUCLEOTIDE SEQUENCE [LARGE SCALE GENOMIC DNA]</scope>
    <source>
        <strain evidence="1 2">JCM 14283</strain>
    </source>
</reference>
<evidence type="ECO:0000313" key="1">
    <source>
        <dbReference type="EMBL" id="GAA2021323.1"/>
    </source>
</evidence>
<protein>
    <recommendedName>
        <fullName evidence="3">DUF559 domain-containing protein</fullName>
    </recommendedName>
</protein>
<evidence type="ECO:0008006" key="3">
    <source>
        <dbReference type="Google" id="ProtNLM"/>
    </source>
</evidence>
<comment type="caution">
    <text evidence="1">The sequence shown here is derived from an EMBL/GenBank/DDBJ whole genome shotgun (WGS) entry which is preliminary data.</text>
</comment>
<dbReference type="EMBL" id="BAAANB010000001">
    <property type="protein sequence ID" value="GAA2021323.1"/>
    <property type="molecule type" value="Genomic_DNA"/>
</dbReference>
<sequence>MPPSLLAKPFAVRDAVRLGIPEDRLRGADLWRPTHGVRMLDPPLDLVERARAFAAASRSPFAFSHVTAAQLLGILVSEEMETDCLLHIVRATTSNRMRRDEVRGHRGLEWRRSILLDGVPVVEPCDTWVDLGEMVGGGKPAGLDDLIAAGDAVANLARGVKPLKQAIERRVRPRGKITLTYAVPRIRVGSASAMESRARLMIVRAGLPEPSLNQHVVSDFGEWLGCADLVWRAERVVGEYQGVRWHSSLEQQAADEVRFARFRRNGWAVVPIVSDDVFEKNHRDAKLIELAEALGADPQTLALGEAAPQFLAPQQFRRPRRR</sequence>
<accession>A0ABN2TTP5</accession>